<organism evidence="6">
    <name type="scientific">marine sediment metagenome</name>
    <dbReference type="NCBI Taxonomy" id="412755"/>
    <lineage>
        <taxon>unclassified sequences</taxon>
        <taxon>metagenomes</taxon>
        <taxon>ecological metagenomes</taxon>
    </lineage>
</organism>
<dbReference type="GO" id="GO:0016618">
    <property type="term" value="F:hydroxypyruvate reductase [NAD(P)H] activity"/>
    <property type="evidence" value="ECO:0007669"/>
    <property type="project" value="TreeGrafter"/>
</dbReference>
<reference evidence="6" key="1">
    <citation type="journal article" date="2014" name="Front. Microbiol.">
        <title>High frequency of phylogenetically diverse reductive dehalogenase-homologous genes in deep subseafloor sedimentary metagenomes.</title>
        <authorList>
            <person name="Kawai M."/>
            <person name="Futagami T."/>
            <person name="Toyoda A."/>
            <person name="Takaki Y."/>
            <person name="Nishi S."/>
            <person name="Hori S."/>
            <person name="Arai W."/>
            <person name="Tsubouchi T."/>
            <person name="Morono Y."/>
            <person name="Uchiyama I."/>
            <person name="Ito T."/>
            <person name="Fujiyama A."/>
            <person name="Inagaki F."/>
            <person name="Takami H."/>
        </authorList>
    </citation>
    <scope>NUCLEOTIDE SEQUENCE</scope>
    <source>
        <strain evidence="6">Expedition CK06-06</strain>
    </source>
</reference>
<feature type="domain" description="D-isomer specific 2-hydroxyacid dehydrogenase NAD-binding" evidence="5">
    <location>
        <begin position="24"/>
        <end position="202"/>
    </location>
</feature>
<feature type="domain" description="D-isomer specific 2-hydroxyacid dehydrogenase catalytic" evidence="4">
    <location>
        <begin position="1"/>
        <end position="234"/>
    </location>
</feature>
<evidence type="ECO:0008006" key="7">
    <source>
        <dbReference type="Google" id="ProtNLM"/>
    </source>
</evidence>
<dbReference type="InterPro" id="IPR050223">
    <property type="entry name" value="D-isomer_2-hydroxyacid_DH"/>
</dbReference>
<protein>
    <recommendedName>
        <fullName evidence="7">D-isomer specific 2-hydroxyacid dehydrogenase NAD-binding domain-containing protein</fullName>
    </recommendedName>
</protein>
<accession>X0WUJ4</accession>
<dbReference type="InterPro" id="IPR006139">
    <property type="entry name" value="D-isomer_2_OHA_DH_cat_dom"/>
</dbReference>
<name>X0WUJ4_9ZZZZ</name>
<dbReference type="InterPro" id="IPR036291">
    <property type="entry name" value="NAD(P)-bd_dom_sf"/>
</dbReference>
<dbReference type="PANTHER" id="PTHR10996:SF178">
    <property type="entry name" value="2-HYDROXYACID DEHYDROGENASE YGL185C-RELATED"/>
    <property type="match status" value="1"/>
</dbReference>
<evidence type="ECO:0000259" key="5">
    <source>
        <dbReference type="Pfam" id="PF02826"/>
    </source>
</evidence>
<dbReference type="Pfam" id="PF02826">
    <property type="entry name" value="2-Hacid_dh_C"/>
    <property type="match status" value="1"/>
</dbReference>
<dbReference type="EMBL" id="BARS01032247">
    <property type="protein sequence ID" value="GAG26872.1"/>
    <property type="molecule type" value="Genomic_DNA"/>
</dbReference>
<dbReference type="GO" id="GO:0051287">
    <property type="term" value="F:NAD binding"/>
    <property type="evidence" value="ECO:0007669"/>
    <property type="project" value="InterPro"/>
</dbReference>
<evidence type="ECO:0000256" key="1">
    <source>
        <dbReference type="ARBA" id="ARBA00005854"/>
    </source>
</evidence>
<keyword evidence="2" id="KW-0560">Oxidoreductase</keyword>
<dbReference type="Gene3D" id="3.40.50.720">
    <property type="entry name" value="NAD(P)-binding Rossmann-like Domain"/>
    <property type="match status" value="2"/>
</dbReference>
<dbReference type="Pfam" id="PF00389">
    <property type="entry name" value="2-Hacid_dh"/>
    <property type="match status" value="1"/>
</dbReference>
<dbReference type="PROSITE" id="PS00671">
    <property type="entry name" value="D_2_HYDROXYACID_DH_3"/>
    <property type="match status" value="1"/>
</dbReference>
<dbReference type="InterPro" id="IPR029752">
    <property type="entry name" value="D-isomer_DH_CS1"/>
</dbReference>
<feature type="non-terminal residue" evidence="6">
    <location>
        <position position="1"/>
    </location>
</feature>
<dbReference type="SUPFAM" id="SSF51735">
    <property type="entry name" value="NAD(P)-binding Rossmann-fold domains"/>
    <property type="match status" value="1"/>
</dbReference>
<comment type="caution">
    <text evidence="6">The sequence shown here is derived from an EMBL/GenBank/DDBJ whole genome shotgun (WGS) entry which is preliminary data.</text>
</comment>
<dbReference type="PROSITE" id="PS00670">
    <property type="entry name" value="D_2_HYDROXYACID_DH_2"/>
    <property type="match status" value="1"/>
</dbReference>
<dbReference type="InterPro" id="IPR029753">
    <property type="entry name" value="D-isomer_DH_CS"/>
</dbReference>
<dbReference type="PANTHER" id="PTHR10996">
    <property type="entry name" value="2-HYDROXYACID DEHYDROGENASE-RELATED"/>
    <property type="match status" value="1"/>
</dbReference>
<gene>
    <name evidence="6" type="ORF">S01H1_50075</name>
</gene>
<sequence length="238" mass="26451">ATKKKIVVTNTPDVVTEPTAEIAFGLILSLMRKISECNNKLRSEKDFQWGIMKNLGRTLNGKTLGIIGMGKIGRAVTHKAVAFGMKIIYYDLNPLSPELEKNLSVVYFSLTDLLKNSDVISIHTPLTDQTFHLLGKKEFEMMKPTAYLINTARGPVIDENILVEFLKTKKIAGAGLDVFENEPTISKDLLAMDQVVLTPHIGTGTIETRIEMAKAASRNIIDFFEGKIPKYVVNKEVL</sequence>
<evidence type="ECO:0000259" key="4">
    <source>
        <dbReference type="Pfam" id="PF00389"/>
    </source>
</evidence>
<evidence type="ECO:0000313" key="6">
    <source>
        <dbReference type="EMBL" id="GAG26872.1"/>
    </source>
</evidence>
<evidence type="ECO:0000256" key="3">
    <source>
        <dbReference type="ARBA" id="ARBA00023027"/>
    </source>
</evidence>
<dbReference type="FunFam" id="3.40.50.720:FF:000203">
    <property type="entry name" value="D-3-phosphoglycerate dehydrogenase (SerA)"/>
    <property type="match status" value="1"/>
</dbReference>
<evidence type="ECO:0000256" key="2">
    <source>
        <dbReference type="ARBA" id="ARBA00023002"/>
    </source>
</evidence>
<proteinExistence type="inferred from homology"/>
<comment type="similarity">
    <text evidence="1">Belongs to the D-isomer specific 2-hydroxyacid dehydrogenase family.</text>
</comment>
<dbReference type="PROSITE" id="PS00065">
    <property type="entry name" value="D_2_HYDROXYACID_DH_1"/>
    <property type="match status" value="1"/>
</dbReference>
<dbReference type="GO" id="GO:0005829">
    <property type="term" value="C:cytosol"/>
    <property type="evidence" value="ECO:0007669"/>
    <property type="project" value="TreeGrafter"/>
</dbReference>
<dbReference type="AlphaFoldDB" id="X0WUJ4"/>
<dbReference type="InterPro" id="IPR006140">
    <property type="entry name" value="D-isomer_DH_NAD-bd"/>
</dbReference>
<dbReference type="GO" id="GO:0030267">
    <property type="term" value="F:glyoxylate reductase (NADPH) activity"/>
    <property type="evidence" value="ECO:0007669"/>
    <property type="project" value="TreeGrafter"/>
</dbReference>
<keyword evidence="3" id="KW-0520">NAD</keyword>